<comment type="subcellular location">
    <subcellularLocation>
        <location evidence="1">Cell membrane</location>
        <topology evidence="1">Single-pass membrane protein</topology>
    </subcellularLocation>
</comment>
<evidence type="ECO:0000256" key="8">
    <source>
        <dbReference type="ARBA" id="ARBA00023010"/>
    </source>
</evidence>
<evidence type="ECO:0000256" key="2">
    <source>
        <dbReference type="ARBA" id="ARBA00006742"/>
    </source>
</evidence>
<dbReference type="Pfam" id="PF02699">
    <property type="entry name" value="YajC"/>
    <property type="match status" value="1"/>
</dbReference>
<keyword evidence="5 10" id="KW-0812">Transmembrane</keyword>
<reference evidence="11 12" key="1">
    <citation type="submission" date="2024-11" db="EMBL/GenBank/DDBJ databases">
        <authorList>
            <person name="Heng Y.C."/>
            <person name="Lim A.C.H."/>
            <person name="Lee J.K.Y."/>
            <person name="Kittelmann S."/>
        </authorList>
    </citation>
    <scope>NUCLEOTIDE SEQUENCE [LARGE SCALE GENOMIC DNA]</scope>
    <source>
        <strain evidence="11 12">WILCCON 0114</strain>
    </source>
</reference>
<keyword evidence="9 10" id="KW-0472">Membrane</keyword>
<keyword evidence="12" id="KW-1185">Reference proteome</keyword>
<keyword evidence="3" id="KW-0813">Transport</keyword>
<evidence type="ECO:0000256" key="3">
    <source>
        <dbReference type="ARBA" id="ARBA00022448"/>
    </source>
</evidence>
<dbReference type="PANTHER" id="PTHR33909">
    <property type="entry name" value="SEC TRANSLOCON ACCESSORY COMPLEX SUBUNIT YAJC"/>
    <property type="match status" value="1"/>
</dbReference>
<dbReference type="InterPro" id="IPR003849">
    <property type="entry name" value="Preprotein_translocase_YajC"/>
</dbReference>
<evidence type="ECO:0000256" key="9">
    <source>
        <dbReference type="ARBA" id="ARBA00023136"/>
    </source>
</evidence>
<keyword evidence="4" id="KW-1003">Cell membrane</keyword>
<organism evidence="11 12">
    <name type="scientific">Clostridium neuense</name>
    <dbReference type="NCBI Taxonomy" id="1728934"/>
    <lineage>
        <taxon>Bacteria</taxon>
        <taxon>Bacillati</taxon>
        <taxon>Bacillota</taxon>
        <taxon>Clostridia</taxon>
        <taxon>Eubacteriales</taxon>
        <taxon>Clostridiaceae</taxon>
        <taxon>Clostridium</taxon>
    </lineage>
</organism>
<dbReference type="RefSeq" id="WP_406788416.1">
    <property type="nucleotide sequence ID" value="NZ_JBJIAA010000012.1"/>
</dbReference>
<keyword evidence="6" id="KW-0653">Protein transport</keyword>
<evidence type="ECO:0000256" key="10">
    <source>
        <dbReference type="SAM" id="Phobius"/>
    </source>
</evidence>
<proteinExistence type="inferred from homology"/>
<keyword evidence="7 10" id="KW-1133">Transmembrane helix</keyword>
<evidence type="ECO:0000256" key="5">
    <source>
        <dbReference type="ARBA" id="ARBA00022692"/>
    </source>
</evidence>
<name>A0ABW8TJU5_9CLOT</name>
<evidence type="ECO:0000313" key="12">
    <source>
        <dbReference type="Proteomes" id="UP001623592"/>
    </source>
</evidence>
<accession>A0ABW8TJU5</accession>
<evidence type="ECO:0000256" key="4">
    <source>
        <dbReference type="ARBA" id="ARBA00022475"/>
    </source>
</evidence>
<evidence type="ECO:0000256" key="1">
    <source>
        <dbReference type="ARBA" id="ARBA00004162"/>
    </source>
</evidence>
<dbReference type="EMBL" id="JBJIAA010000012">
    <property type="protein sequence ID" value="MFL0251765.1"/>
    <property type="molecule type" value="Genomic_DNA"/>
</dbReference>
<evidence type="ECO:0000313" key="11">
    <source>
        <dbReference type="EMBL" id="MFL0251765.1"/>
    </source>
</evidence>
<dbReference type="PRINTS" id="PR01853">
    <property type="entry name" value="YAJCTRNLCASE"/>
</dbReference>
<dbReference type="Proteomes" id="UP001623592">
    <property type="component" value="Unassembled WGS sequence"/>
</dbReference>
<dbReference type="SMART" id="SM01323">
    <property type="entry name" value="YajC"/>
    <property type="match status" value="1"/>
</dbReference>
<evidence type="ECO:0000256" key="6">
    <source>
        <dbReference type="ARBA" id="ARBA00022927"/>
    </source>
</evidence>
<dbReference type="PANTHER" id="PTHR33909:SF1">
    <property type="entry name" value="SEC TRANSLOCON ACCESSORY COMPLEX SUBUNIT YAJC"/>
    <property type="match status" value="1"/>
</dbReference>
<evidence type="ECO:0000256" key="7">
    <source>
        <dbReference type="ARBA" id="ARBA00022989"/>
    </source>
</evidence>
<comment type="similarity">
    <text evidence="2">Belongs to the YajC family.</text>
</comment>
<dbReference type="NCBIfam" id="TIGR00739">
    <property type="entry name" value="yajC"/>
    <property type="match status" value="1"/>
</dbReference>
<sequence length="94" mass="10704">MSATAMTIIYFVVILGIFYLALWVPESRRKKKFKQMMDSLRVNDEIVTRGGILGKVVNMQDDYVIIQSGPDKARLKVQRNAIGNILTKKAEETK</sequence>
<feature type="transmembrane region" description="Helical" evidence="10">
    <location>
        <begin position="6"/>
        <end position="24"/>
    </location>
</feature>
<protein>
    <submittedName>
        <fullName evidence="11">Preprotein translocase subunit YajC</fullName>
    </submittedName>
</protein>
<gene>
    <name evidence="11" type="primary">yajC</name>
    <name evidence="11" type="ORF">ACJDT4_15205</name>
</gene>
<comment type="caution">
    <text evidence="11">The sequence shown here is derived from an EMBL/GenBank/DDBJ whole genome shotgun (WGS) entry which is preliminary data.</text>
</comment>
<keyword evidence="8" id="KW-0811">Translocation</keyword>